<dbReference type="InterPro" id="IPR037665">
    <property type="entry name" value="Nucleoporin_S59-like"/>
</dbReference>
<dbReference type="GO" id="GO:0034398">
    <property type="term" value="P:telomere tethering at nuclear periphery"/>
    <property type="evidence" value="ECO:0007669"/>
    <property type="project" value="EnsemblFungi"/>
</dbReference>
<dbReference type="GO" id="GO:0045893">
    <property type="term" value="P:positive regulation of DNA-templated transcription"/>
    <property type="evidence" value="ECO:0007669"/>
    <property type="project" value="EnsemblFungi"/>
</dbReference>
<keyword evidence="8" id="KW-0509">mRNA transport</keyword>
<dbReference type="GO" id="GO:0031080">
    <property type="term" value="C:nuclear pore outer ring"/>
    <property type="evidence" value="ECO:0007669"/>
    <property type="project" value="EnsemblFungi"/>
</dbReference>
<dbReference type="Gene3D" id="3.30.1610.10">
    <property type="entry name" value="Peptidase S59, nucleoporin"/>
    <property type="match status" value="1"/>
</dbReference>
<dbReference type="GO" id="GO:0000781">
    <property type="term" value="C:chromosome, telomeric region"/>
    <property type="evidence" value="ECO:0007669"/>
    <property type="project" value="GOC"/>
</dbReference>
<protein>
    <submittedName>
        <fullName evidence="16">Nucleoporin NUP145</fullName>
    </submittedName>
</protein>
<dbReference type="Gene3D" id="1.25.40.690">
    <property type="match status" value="1"/>
</dbReference>
<feature type="region of interest" description="Disordered" evidence="14">
    <location>
        <begin position="395"/>
        <end position="448"/>
    </location>
</feature>
<keyword evidence="5" id="KW-0813">Transport</keyword>
<name>A0A0W0CU87_CANGB</name>
<dbReference type="GO" id="GO:0031509">
    <property type="term" value="P:subtelomeric heterochromatin formation"/>
    <property type="evidence" value="ECO:0007669"/>
    <property type="project" value="EnsemblFungi"/>
</dbReference>
<evidence type="ECO:0000256" key="1">
    <source>
        <dbReference type="ARBA" id="ARBA00004335"/>
    </source>
</evidence>
<feature type="compositionally biased region" description="Polar residues" evidence="14">
    <location>
        <begin position="420"/>
        <end position="438"/>
    </location>
</feature>
<feature type="compositionally biased region" description="Polar residues" evidence="14">
    <location>
        <begin position="272"/>
        <end position="303"/>
    </location>
</feature>
<dbReference type="VEuPathDB" id="FungiDB:GWK60_H02871"/>
<dbReference type="GO" id="GO:0006607">
    <property type="term" value="P:NLS-bearing protein import into nucleus"/>
    <property type="evidence" value="ECO:0007669"/>
    <property type="project" value="EnsemblFungi"/>
</dbReference>
<dbReference type="EMBL" id="LLZZ01000120">
    <property type="protein sequence ID" value="KTB03300.1"/>
    <property type="molecule type" value="Genomic_DNA"/>
</dbReference>
<dbReference type="Pfam" id="PF13634">
    <property type="entry name" value="Nucleoporin_FG"/>
    <property type="match status" value="2"/>
</dbReference>
<dbReference type="PROSITE" id="PS51434">
    <property type="entry name" value="NUP_C"/>
    <property type="match status" value="1"/>
</dbReference>
<dbReference type="FunFam" id="3.30.1610.10:FF:000003">
    <property type="entry name" value="Nucleoporin SONB, putative"/>
    <property type="match status" value="1"/>
</dbReference>
<dbReference type="GO" id="GO:0003723">
    <property type="term" value="F:RNA binding"/>
    <property type="evidence" value="ECO:0007669"/>
    <property type="project" value="EnsemblFungi"/>
</dbReference>
<dbReference type="PANTHER" id="PTHR23198:SF6">
    <property type="entry name" value="NUCLEAR PORE COMPLEX PROTEIN NUP98-NUP96"/>
    <property type="match status" value="1"/>
</dbReference>
<keyword evidence="11" id="KW-0906">Nuclear pore complex</keyword>
<dbReference type="GO" id="GO:0044613">
    <property type="term" value="C:nuclear pore central transport channel"/>
    <property type="evidence" value="ECO:0007669"/>
    <property type="project" value="EnsemblFungi"/>
</dbReference>
<dbReference type="InterPro" id="IPR021967">
    <property type="entry name" value="Nup98_C"/>
</dbReference>
<evidence type="ECO:0000259" key="15">
    <source>
        <dbReference type="PROSITE" id="PS51434"/>
    </source>
</evidence>
<evidence type="ECO:0000256" key="4">
    <source>
        <dbReference type="ARBA" id="ARBA00008926"/>
    </source>
</evidence>
<evidence type="ECO:0000256" key="3">
    <source>
        <dbReference type="ARBA" id="ARBA00004620"/>
    </source>
</evidence>
<dbReference type="VEuPathDB" id="FungiDB:GVI51_H02849"/>
<sequence length="1283" mass="142250">MFGKPSGAAFNFGNTSTPTNTPASSTTNPLGQSNPLNNNSINIGTSTPSPSVGLFSNSSNNQQNGGLFGRTANGQQSSGLFGNNASAQQNSNLFGNSSSTQQNGGLFGNTNSTQQSGGLFGNKPQQQTGGLFGTSTAATNNVANSGLFGSSNTNKTQTTGSLFDNKQGSLNIANSGTGLGLGNKTAGLFGNSSNTNNTSGLFGNNQPSGLFGNSSTSNNILMNKPITNNLGANGQPQNNGILPTSNPYGFTMSSNTTPLTTMPEPLTGTLIKENSINTEKGASNNKRSASMSSAAPKNTSSYGQSTLISKLSSRLSSGQASKAIQGVFSPSSVKPWLGEQTSKPNRPTDLKDNILGLTVIQNNSNKKIRDISNQRENLSELRKLKIDSSRSASKKLKLLSGGSHVTKSQNLDMTEGARKQNPSADTARNDFSPSSELKSYSIPKMPLNDENVNKNNSDYWCTPSPEQLRLLTSDQLSSVSNFVIGRRNHGYITYSMPVDLRKFSDNFEINLFDNIVKFRSSKTVEVYPKNTEKPPVGYGINVPAVITLENVYPIDRKTKKYITDSSRLTEFQKFAQKLRSLRDMEFISYNPFGGVWTFKVQHFSIWGLVNESDAEIDEDDDMEDILDINKLSPQSNESQLNVSAINTGNLIDEKVYEPDIEEEDFEGLEQNEILDVAKNWDEQLRLANQGRRSIFLLPTDRAENELDLLLSNFNDAKNKTREIEQERRLNTKKYNPCSFGNGHLVIGDNRSRKILITNQVLVKDELPAVLTDRTIFDNELKTTLIHSRSSNNYPCVFKKELIFKDVLQCILPTSESYKLWNFSSILFDPIQIDCPMEAKDATLKYKRRDNICNWIKDHVRDNVYQKIKVSTTPLEKIFLHLLINEIETAAKIAIDSDNSHLSILISMLGSNDPRLKALAHTQIEQWSGIGSNVEIYVAKIYKLLSGELFKGPFSLIENAEDVNWLVLVGAALHYGEVDELSLEDLIGNSMACLSDHCSGVFYLLLKLFCSTRNADQVLQEILKESNALGIDFLWHCLQALESNGIADINNPFCDQITVQYAQNLELSGHIPEALYICAHIKDDHLAKKLFESIIFSNIHHLTLDGKPLAIMSKLMVPNEVIYRSMAQYAKYRKCHQEELEYLLKSKDTRLAKEVFITKVAPSYILGNDDSKLLSLTSMLEQFDRNSTQRNDLKVYDYYIQFKKNSENSNIIKSLASELPQFYSKHQMFENVTACCNIISNNVLSAVLDLDNDSKTKEFSNLVCNMPLGQPERKYATLHFCSRT</sequence>
<dbReference type="GO" id="GO:0016973">
    <property type="term" value="P:poly(A)+ mRNA export from nucleus"/>
    <property type="evidence" value="ECO:0007669"/>
    <property type="project" value="EnsemblFungi"/>
</dbReference>
<dbReference type="GO" id="GO:0006409">
    <property type="term" value="P:tRNA export from nucleus"/>
    <property type="evidence" value="ECO:0007669"/>
    <property type="project" value="EnsemblFungi"/>
</dbReference>
<evidence type="ECO:0000256" key="11">
    <source>
        <dbReference type="ARBA" id="ARBA00023132"/>
    </source>
</evidence>
<feature type="compositionally biased region" description="Polar residues" evidence="14">
    <location>
        <begin position="30"/>
        <end position="50"/>
    </location>
</feature>
<keyword evidence="9" id="KW-0653">Protein transport</keyword>
<evidence type="ECO:0000256" key="9">
    <source>
        <dbReference type="ARBA" id="ARBA00022927"/>
    </source>
</evidence>
<evidence type="ECO:0000313" key="17">
    <source>
        <dbReference type="Proteomes" id="UP000054886"/>
    </source>
</evidence>
<dbReference type="InterPro" id="IPR007230">
    <property type="entry name" value="Nup98_auto-Pept-S59_dom"/>
</dbReference>
<evidence type="ECO:0000256" key="10">
    <source>
        <dbReference type="ARBA" id="ARBA00023010"/>
    </source>
</evidence>
<feature type="coiled-coil region" evidence="13">
    <location>
        <begin position="699"/>
        <end position="726"/>
    </location>
</feature>
<gene>
    <name evidence="16" type="ORF">AO440_002024</name>
</gene>
<proteinExistence type="inferred from homology"/>
<feature type="compositionally biased region" description="Low complexity" evidence="14">
    <location>
        <begin position="53"/>
        <end position="65"/>
    </location>
</feature>
<dbReference type="VEuPathDB" id="FungiDB:CAGL0H03069g"/>
<evidence type="ECO:0000256" key="2">
    <source>
        <dbReference type="ARBA" id="ARBA00004567"/>
    </source>
</evidence>
<dbReference type="GO" id="GO:0031965">
    <property type="term" value="C:nuclear membrane"/>
    <property type="evidence" value="ECO:0007669"/>
    <property type="project" value="UniProtKB-SubCell"/>
</dbReference>
<dbReference type="Proteomes" id="UP000054886">
    <property type="component" value="Unassembled WGS sequence"/>
</dbReference>
<dbReference type="InterPro" id="IPR036903">
    <property type="entry name" value="Nup98_auto-Pept-S59_dom_sf"/>
</dbReference>
<dbReference type="GO" id="GO:0008139">
    <property type="term" value="F:nuclear localization sequence binding"/>
    <property type="evidence" value="ECO:0007669"/>
    <property type="project" value="TreeGrafter"/>
</dbReference>
<feature type="region of interest" description="Disordered" evidence="14">
    <location>
        <begin position="258"/>
        <end position="303"/>
    </location>
</feature>
<feature type="compositionally biased region" description="Low complexity" evidence="14">
    <location>
        <begin position="258"/>
        <end position="270"/>
    </location>
</feature>
<accession>A0A0W0CU87</accession>
<comment type="similarity">
    <text evidence="4">Belongs to the nucleoporin GLFG family.</text>
</comment>
<dbReference type="InterPro" id="IPR025574">
    <property type="entry name" value="Nucleoporin_FG_rpt"/>
</dbReference>
<dbReference type="SUPFAM" id="SSF82215">
    <property type="entry name" value="C-terminal autoproteolytic domain of nucleoporin nup98"/>
    <property type="match status" value="1"/>
</dbReference>
<evidence type="ECO:0000313" key="16">
    <source>
        <dbReference type="EMBL" id="KTB03300.1"/>
    </source>
</evidence>
<dbReference type="GO" id="GO:0006302">
    <property type="term" value="P:double-strand break repair"/>
    <property type="evidence" value="ECO:0007669"/>
    <property type="project" value="EnsemblFungi"/>
</dbReference>
<dbReference type="GO" id="GO:0044614">
    <property type="term" value="C:nuclear pore cytoplasmic filaments"/>
    <property type="evidence" value="ECO:0007669"/>
    <property type="project" value="TreeGrafter"/>
</dbReference>
<feature type="compositionally biased region" description="Polar residues" evidence="14">
    <location>
        <begin position="72"/>
        <end position="136"/>
    </location>
</feature>
<keyword evidence="6" id="KW-0677">Repeat</keyword>
<feature type="domain" description="Peptidase S59" evidence="15">
    <location>
        <begin position="456"/>
        <end position="603"/>
    </location>
</feature>
<keyword evidence="10" id="KW-0811">Translocation</keyword>
<dbReference type="GO" id="GO:0046822">
    <property type="term" value="P:regulation of nucleocytoplasmic transport"/>
    <property type="evidence" value="ECO:0007669"/>
    <property type="project" value="EnsemblFungi"/>
</dbReference>
<evidence type="ECO:0000256" key="5">
    <source>
        <dbReference type="ARBA" id="ARBA00022448"/>
    </source>
</evidence>
<dbReference type="PANTHER" id="PTHR23198">
    <property type="entry name" value="NUCLEOPORIN"/>
    <property type="match status" value="1"/>
</dbReference>
<evidence type="ECO:0000256" key="6">
    <source>
        <dbReference type="ARBA" id="ARBA00022737"/>
    </source>
</evidence>
<evidence type="ECO:0000256" key="13">
    <source>
        <dbReference type="SAM" id="Coils"/>
    </source>
</evidence>
<keyword evidence="7" id="KW-0068">Autocatalytic cleavage</keyword>
<comment type="subcellular location">
    <subcellularLocation>
        <location evidence="1">Nucleus membrane</location>
        <topology evidence="1">Peripheral membrane protein</topology>
        <orientation evidence="1">Cytoplasmic side</orientation>
    </subcellularLocation>
    <subcellularLocation>
        <location evidence="3">Nucleus membrane</location>
        <topology evidence="3">Peripheral membrane protein</topology>
        <orientation evidence="3">Nucleoplasmic side</orientation>
    </subcellularLocation>
    <subcellularLocation>
        <location evidence="2">Nucleus</location>
        <location evidence="2">Nuclear pore complex</location>
    </subcellularLocation>
</comment>
<dbReference type="GO" id="GO:0051664">
    <property type="term" value="P:nuclear pore localization"/>
    <property type="evidence" value="ECO:0007669"/>
    <property type="project" value="EnsemblFungi"/>
</dbReference>
<feature type="compositionally biased region" description="Low complexity" evidence="14">
    <location>
        <begin position="14"/>
        <end position="29"/>
    </location>
</feature>
<organism evidence="16 17">
    <name type="scientific">Candida glabrata</name>
    <name type="common">Yeast</name>
    <name type="synonym">Torulopsis glabrata</name>
    <dbReference type="NCBI Taxonomy" id="5478"/>
    <lineage>
        <taxon>Eukaryota</taxon>
        <taxon>Fungi</taxon>
        <taxon>Dikarya</taxon>
        <taxon>Ascomycota</taxon>
        <taxon>Saccharomycotina</taxon>
        <taxon>Saccharomycetes</taxon>
        <taxon>Saccharomycetales</taxon>
        <taxon>Saccharomycetaceae</taxon>
        <taxon>Nakaseomyces</taxon>
    </lineage>
</organism>
<evidence type="ECO:0000256" key="8">
    <source>
        <dbReference type="ARBA" id="ARBA00022816"/>
    </source>
</evidence>
<dbReference type="GO" id="GO:0036228">
    <property type="term" value="P:protein localization to nuclear inner membrane"/>
    <property type="evidence" value="ECO:0007669"/>
    <property type="project" value="EnsemblFungi"/>
</dbReference>
<dbReference type="Pfam" id="PF12110">
    <property type="entry name" value="Nup96"/>
    <property type="match status" value="2"/>
</dbReference>
<dbReference type="GO" id="GO:0000973">
    <property type="term" value="P:post-transcriptional tethering of RNA polymerase II gene DNA at nuclear periphery"/>
    <property type="evidence" value="ECO:0007669"/>
    <property type="project" value="EnsemblFungi"/>
</dbReference>
<dbReference type="GO" id="GO:0017056">
    <property type="term" value="F:structural constituent of nuclear pore"/>
    <property type="evidence" value="ECO:0007669"/>
    <property type="project" value="EnsemblFungi"/>
</dbReference>
<comment type="caution">
    <text evidence="16">The sequence shown here is derived from an EMBL/GenBank/DDBJ whole genome shotgun (WGS) entry which is preliminary data.</text>
</comment>
<dbReference type="VEuPathDB" id="FungiDB:B1J91_H03069g"/>
<evidence type="ECO:0000256" key="12">
    <source>
        <dbReference type="ARBA" id="ARBA00023242"/>
    </source>
</evidence>
<evidence type="ECO:0000256" key="14">
    <source>
        <dbReference type="SAM" id="MobiDB-lite"/>
    </source>
</evidence>
<reference evidence="16 17" key="1">
    <citation type="submission" date="2015-10" db="EMBL/GenBank/DDBJ databases">
        <title>Draft genomes sequences of Candida glabrata isolates 1A, 1B, 2A, 2B, 3A and 3B.</title>
        <authorList>
            <person name="Haavelsrud O.E."/>
            <person name="Gaustad P."/>
        </authorList>
    </citation>
    <scope>NUCLEOTIDE SEQUENCE [LARGE SCALE GENOMIC DNA]</scope>
    <source>
        <strain evidence="16">910700640</strain>
    </source>
</reference>
<feature type="region of interest" description="Disordered" evidence="14">
    <location>
        <begin position="1"/>
        <end position="136"/>
    </location>
</feature>
<evidence type="ECO:0000256" key="7">
    <source>
        <dbReference type="ARBA" id="ARBA00022813"/>
    </source>
</evidence>
<feature type="region of interest" description="Disordered" evidence="14">
    <location>
        <begin position="331"/>
        <end position="351"/>
    </location>
</feature>
<keyword evidence="12" id="KW-0539">Nucleus</keyword>
<keyword evidence="13" id="KW-0175">Coiled coil</keyword>
<dbReference type="Pfam" id="PF04096">
    <property type="entry name" value="Nucleoporin2"/>
    <property type="match status" value="1"/>
</dbReference>